<comment type="caution">
    <text evidence="1">The sequence shown here is derived from an EMBL/GenBank/DDBJ whole genome shotgun (WGS) entry which is preliminary data.</text>
</comment>
<proteinExistence type="predicted"/>
<evidence type="ECO:0000313" key="2">
    <source>
        <dbReference type="Proteomes" id="UP000746690"/>
    </source>
</evidence>
<keyword evidence="2" id="KW-1185">Reference proteome</keyword>
<evidence type="ECO:0008006" key="3">
    <source>
        <dbReference type="Google" id="ProtNLM"/>
    </source>
</evidence>
<gene>
    <name evidence="1" type="ORF">HHX25_12695</name>
</gene>
<reference evidence="1 2" key="1">
    <citation type="submission" date="2020-04" db="EMBL/GenBank/DDBJ databases">
        <title>A Flavivirga sp. nov.</title>
        <authorList>
            <person name="Sun X."/>
        </authorList>
    </citation>
    <scope>NUCLEOTIDE SEQUENCE [LARGE SCALE GENOMIC DNA]</scope>
    <source>
        <strain evidence="1 2">Y03</strain>
    </source>
</reference>
<accession>A0ABX1RXP1</accession>
<evidence type="ECO:0000313" key="1">
    <source>
        <dbReference type="EMBL" id="NMH88365.1"/>
    </source>
</evidence>
<sequence length="223" mass="25510">MHKKLVKVFFLGLFVICTSCFEIIEEVSFNKDGSGHVTLTMNLSQSKTKLNSIMLLDSVNNYKVPSKTEIKNKIAQIIRKVKQIEGISNVQNTSNFNEYIFTVSCDFTNVEVLNMVISSFSSKKDAAIIKQQQHFSFNKSQNTFSRNYHYDLSRAFKKTNLEDRKVFETATMTTIYRFETPIASSKNPTAKISGSKKAIMLRVHAQDLIKNKNSIKNQIKLQK</sequence>
<dbReference type="RefSeq" id="WP_169674018.1">
    <property type="nucleotide sequence ID" value="NZ_JABBHF010000007.1"/>
</dbReference>
<dbReference type="EMBL" id="JABBHF010000007">
    <property type="protein sequence ID" value="NMH88365.1"/>
    <property type="molecule type" value="Genomic_DNA"/>
</dbReference>
<name>A0ABX1RXP1_9FLAO</name>
<organism evidence="1 2">
    <name type="scientific">Flavivirga algicola</name>
    <dbReference type="NCBI Taxonomy" id="2729136"/>
    <lineage>
        <taxon>Bacteria</taxon>
        <taxon>Pseudomonadati</taxon>
        <taxon>Bacteroidota</taxon>
        <taxon>Flavobacteriia</taxon>
        <taxon>Flavobacteriales</taxon>
        <taxon>Flavobacteriaceae</taxon>
        <taxon>Flavivirga</taxon>
    </lineage>
</organism>
<dbReference type="Proteomes" id="UP000746690">
    <property type="component" value="Unassembled WGS sequence"/>
</dbReference>
<protein>
    <recommendedName>
        <fullName evidence="3">Lipoprotein</fullName>
    </recommendedName>
</protein>